<feature type="compositionally biased region" description="Polar residues" evidence="2">
    <location>
        <begin position="1854"/>
        <end position="1864"/>
    </location>
</feature>
<dbReference type="InterPro" id="IPR028994">
    <property type="entry name" value="Integrin_alpha_N"/>
</dbReference>
<proteinExistence type="predicted"/>
<keyword evidence="3" id="KW-1133">Transmembrane helix</keyword>
<dbReference type="PANTHER" id="PTHR44103:SF1">
    <property type="entry name" value="PROPROTEIN CONVERTASE P"/>
    <property type="match status" value="1"/>
</dbReference>
<dbReference type="SUPFAM" id="SSF51126">
    <property type="entry name" value="Pectin lyase-like"/>
    <property type="match status" value="1"/>
</dbReference>
<evidence type="ECO:0000256" key="1">
    <source>
        <dbReference type="ARBA" id="ARBA00022729"/>
    </source>
</evidence>
<name>A0A0L0DRI4_THETB</name>
<dbReference type="CDD" id="cd00185">
    <property type="entry name" value="TNFRSF"/>
    <property type="match status" value="1"/>
</dbReference>
<feature type="region of interest" description="Disordered" evidence="2">
    <location>
        <begin position="1845"/>
        <end position="1864"/>
    </location>
</feature>
<keyword evidence="3" id="KW-0472">Membrane</keyword>
<feature type="domain" description="DUF7630" evidence="4">
    <location>
        <begin position="1360"/>
        <end position="1401"/>
    </location>
</feature>
<dbReference type="RefSeq" id="XP_013753468.1">
    <property type="nucleotide sequence ID" value="XM_013898014.1"/>
</dbReference>
<feature type="transmembrane region" description="Helical" evidence="3">
    <location>
        <begin position="1408"/>
        <end position="1430"/>
    </location>
</feature>
<dbReference type="InterPro" id="IPR013517">
    <property type="entry name" value="FG-GAP"/>
</dbReference>
<feature type="region of interest" description="Disordered" evidence="2">
    <location>
        <begin position="1818"/>
        <end position="1838"/>
    </location>
</feature>
<keyword evidence="1" id="KW-0732">Signal</keyword>
<evidence type="ECO:0000313" key="6">
    <source>
        <dbReference type="Proteomes" id="UP000054408"/>
    </source>
</evidence>
<feature type="transmembrane region" description="Helical" evidence="3">
    <location>
        <begin position="1590"/>
        <end position="1617"/>
    </location>
</feature>
<sequence length="1864" mass="192236">MRLVGVANGVSAVVAADLDDDGDHDLVVAVRVADSVWWYENVDGNGTYGPARVVCAVCDGAEGVAVGDFDDDGDIDVASASSSDNCIRWHRNNDGLGGSWTTFLLMSGASGVRSVVAGDVNSDGLTDLVSATRNSGSLVWLRNNGGLGSPLIIASGLGRPGALNLGDIDGDNDVDVAAVCENDNEVVWAENTGGAGLVWTVHRLIGSLKNPSSVAIADLDGDGDLDLTASAYFGNALVMFKNIDGRGSFGPLLVVSANVDRPYQVVTEDLDGDGDIDLVVATNSWSTSDVVWFENRDGHGSFGGTRVVSFGHQGSSSVAVADLDGDGDRDIAAAYFNDDVVGWFANSLEANREYYAATDNVVTTIVDELSEMVVVDIDGDGDRDVVFSVQEFFGWVENVDGTGTFAPFVAIDSTGFGGASQLAYGDIDLDGDIDVVSVTSTGVLAWYSNDGGKGVAWTQQVINSAETNNNYALATGDVDGDGWCDLVAASMVDDEPLVLYKGSASGWTTVVVAETTKHFRKLALVDLDSDGILDLVACNKSEVYWFPNIGGEFGAGIQIEADTGAFVMSVATSDIDSDGDVDLALTSGTSVHWYENIDGAGTFAAARVLAVGTNANDVTLADMDDDGAVDMIVSRSDKVYLYPNLHNASFGGGQLLKTVASEAWISVAIDIDDDGDLDLVVGADNGIAHLVLQTSRSPFKVTYEPTERGLDDPMCVRGNATAVACWGASLARLSKCTTDTLALPPGEYDCPRLSHVREHRRSIRIAAAEASTVNFACDGRVLFQVGADEDSVGQVEVVGIRIKATGSVATVDGVPGLRVDAAGGRLVLRNVTIEGGTSTARPTLLSGGTGGCALAVNGGTIEVIDSVVSGCTASGSGGALASVGIGSTIHVVRSEISDSVAGGLGGGLAVIDGGLATLHSVVVARNSAEEGGGLVVADGTVVACEATMTANRASRSGGGARVLAGGMLNTSSSTWEANTAGVAGGGLMVAVGGLVSLESDTLTANAGVIGGGLAVGSQPDAAAAAATVADIPTAASTYGIDRSSVASISLVDVVLSANTASKVGGGLFVCEARINVAGDATKWEGNTVGFSPLVRSSGDAFVCAAIESGGSGWKRDVADMLPWLRIEREVFDRDGRGWEIHGPMASLAWVVAPPERVEAGGRVAASIVTRDWLGQDVVYETSVVATTFAASAVLEPFDLPDTLLETIVVALPEAVLGVADVEEAPGRVVILVEAVTDGSGRGLRVAGLDAGIEITGCGIGRGAVVADGVTTCVACGPGTDSPDESFGACEGLGECPINALRLQTNATNEPCMCAPGFWSRDGQVNVACEACPVGGRCDGGLSRPVAQPGFYPDAGNPTLFLACPNAGACVGSGACAEGYVGRLCAECRSGYYRLRGQCFKCQTGLNGAVTGLLVIGAAVVGAVLVGFNLAESVRYKFAAVMIGLNALQISALYGKLDLDWGEFAAVYFDIISSLNLNLELTSPECSLAAGTDVWVAKLVLTLLLPVLAVCVLVAVGLGFWCAIKARVRWFAGKNRAQLVAAVQRAWFQFLVLLYLPLTSAALSVFGCRRDEARRWVLDADPVRSCYNSAWWAGLFPIGLAGVGAYALAMPGMVVWLLSRRRATMDVVTFTLRYGFLVGRFAVDSWWFEAAIMARKLSVVGCMTFFFTDDGKANAAVFALAGSLLQLVMTRPYLARIHNQVAVVVLCATMSVLYAGTFADRTFRRVGVAAGIAVNLAAIVGGTALDVWRMAQSEKAAETLMFQPGSFHMDTEVEVEDPVAATGTFTTTVELDILGQPEMGSSPASSLGPFATEGSSISTAVACSTPGPGPPTGPPTVVSSAAMLSLPSAGAEDSGTLTTVGVDSE</sequence>
<feature type="transmembrane region" description="Helical" evidence="3">
    <location>
        <begin position="1724"/>
        <end position="1744"/>
    </location>
</feature>
<feature type="transmembrane region" description="Helical" evidence="3">
    <location>
        <begin position="1672"/>
        <end position="1688"/>
    </location>
</feature>
<gene>
    <name evidence="5" type="ORF">AMSG_10526</name>
</gene>
<dbReference type="Gene3D" id="2.130.10.130">
    <property type="entry name" value="Integrin alpha, N-terminal"/>
    <property type="match status" value="2"/>
</dbReference>
<feature type="transmembrane region" description="Helical" evidence="3">
    <location>
        <begin position="1544"/>
        <end position="1565"/>
    </location>
</feature>
<dbReference type="PANTHER" id="PTHR44103">
    <property type="entry name" value="PROPROTEIN CONVERTASE P"/>
    <property type="match status" value="1"/>
</dbReference>
<dbReference type="InterPro" id="IPR056047">
    <property type="entry name" value="CRMPA-like_DUF7630"/>
</dbReference>
<dbReference type="Pfam" id="PF13517">
    <property type="entry name" value="FG-GAP_3"/>
    <property type="match status" value="6"/>
</dbReference>
<dbReference type="InterPro" id="IPR011050">
    <property type="entry name" value="Pectin_lyase_fold/virulence"/>
</dbReference>
<dbReference type="Pfam" id="PF24633">
    <property type="entry name" value="DUF7630"/>
    <property type="match status" value="1"/>
</dbReference>
<evidence type="ECO:0000256" key="3">
    <source>
        <dbReference type="SAM" id="Phobius"/>
    </source>
</evidence>
<evidence type="ECO:0000313" key="5">
    <source>
        <dbReference type="EMBL" id="KNC54872.1"/>
    </source>
</evidence>
<feature type="transmembrane region" description="Helical" evidence="3">
    <location>
        <begin position="1437"/>
        <end position="1454"/>
    </location>
</feature>
<dbReference type="EMBL" id="GL349492">
    <property type="protein sequence ID" value="KNC54872.1"/>
    <property type="molecule type" value="Genomic_DNA"/>
</dbReference>
<feature type="transmembrane region" description="Helical" evidence="3">
    <location>
        <begin position="1502"/>
        <end position="1523"/>
    </location>
</feature>
<dbReference type="SUPFAM" id="SSF69318">
    <property type="entry name" value="Integrin alpha N-terminal domain"/>
    <property type="match status" value="3"/>
</dbReference>
<dbReference type="OrthoDB" id="10022113at2759"/>
<keyword evidence="6" id="KW-1185">Reference proteome</keyword>
<evidence type="ECO:0000256" key="2">
    <source>
        <dbReference type="SAM" id="MobiDB-lite"/>
    </source>
</evidence>
<organism evidence="5 6">
    <name type="scientific">Thecamonas trahens ATCC 50062</name>
    <dbReference type="NCBI Taxonomy" id="461836"/>
    <lineage>
        <taxon>Eukaryota</taxon>
        <taxon>Apusozoa</taxon>
        <taxon>Apusomonadida</taxon>
        <taxon>Apusomonadidae</taxon>
        <taxon>Thecamonas</taxon>
    </lineage>
</organism>
<feature type="transmembrane region" description="Helical" evidence="3">
    <location>
        <begin position="1700"/>
        <end position="1718"/>
    </location>
</feature>
<dbReference type="Proteomes" id="UP000054408">
    <property type="component" value="Unassembled WGS sequence"/>
</dbReference>
<keyword evidence="3" id="KW-0812">Transmembrane</keyword>
<dbReference type="GeneID" id="25568732"/>
<evidence type="ECO:0000259" key="4">
    <source>
        <dbReference type="Pfam" id="PF24633"/>
    </source>
</evidence>
<accession>A0A0L0DRI4</accession>
<reference evidence="5 6" key="1">
    <citation type="submission" date="2010-05" db="EMBL/GenBank/DDBJ databases">
        <title>The Genome Sequence of Thecamonas trahens ATCC 50062.</title>
        <authorList>
            <consortium name="The Broad Institute Genome Sequencing Platform"/>
            <person name="Russ C."/>
            <person name="Cuomo C."/>
            <person name="Shea T."/>
            <person name="Young S.K."/>
            <person name="Zeng Q."/>
            <person name="Koehrsen M."/>
            <person name="Haas B."/>
            <person name="Borodovsky M."/>
            <person name="Guigo R."/>
            <person name="Alvarado L."/>
            <person name="Berlin A."/>
            <person name="Bochicchio J."/>
            <person name="Borenstein D."/>
            <person name="Chapman S."/>
            <person name="Chen Z."/>
            <person name="Freedman E."/>
            <person name="Gellesch M."/>
            <person name="Goldberg J."/>
            <person name="Griggs A."/>
            <person name="Gujja S."/>
            <person name="Heilman E."/>
            <person name="Heiman D."/>
            <person name="Hepburn T."/>
            <person name="Howarth C."/>
            <person name="Jen D."/>
            <person name="Larson L."/>
            <person name="Mehta T."/>
            <person name="Park D."/>
            <person name="Pearson M."/>
            <person name="Roberts A."/>
            <person name="Saif S."/>
            <person name="Shenoy N."/>
            <person name="Sisk P."/>
            <person name="Stolte C."/>
            <person name="Sykes S."/>
            <person name="Thomson T."/>
            <person name="Walk T."/>
            <person name="White J."/>
            <person name="Yandava C."/>
            <person name="Burger G."/>
            <person name="Gray M.W."/>
            <person name="Holland P.W.H."/>
            <person name="King N."/>
            <person name="Lang F.B.F."/>
            <person name="Roger A.J."/>
            <person name="Ruiz-Trillo I."/>
            <person name="Lander E."/>
            <person name="Nusbaum C."/>
        </authorList>
    </citation>
    <scope>NUCLEOTIDE SEQUENCE [LARGE SCALE GENOMIC DNA]</scope>
    <source>
        <strain evidence="5 6">ATCC 50062</strain>
    </source>
</reference>
<protein>
    <submittedName>
        <fullName evidence="5">Fibronectin type III domain-containing protein</fullName>
    </submittedName>
</protein>